<dbReference type="Pfam" id="PF02348">
    <property type="entry name" value="CTP_transf_3"/>
    <property type="match status" value="1"/>
</dbReference>
<dbReference type="InterPro" id="IPR050793">
    <property type="entry name" value="CMP-NeuNAc_synthase"/>
</dbReference>
<evidence type="ECO:0000313" key="1">
    <source>
        <dbReference type="EMBL" id="GHA85070.1"/>
    </source>
</evidence>
<dbReference type="InterPro" id="IPR029044">
    <property type="entry name" value="Nucleotide-diphossugar_trans"/>
</dbReference>
<dbReference type="Proteomes" id="UP000634004">
    <property type="component" value="Unassembled WGS sequence"/>
</dbReference>
<gene>
    <name evidence="1" type="primary">ptmB</name>
    <name evidence="1" type="ORF">GCM10009069_05230</name>
</gene>
<dbReference type="Gene3D" id="3.90.550.10">
    <property type="entry name" value="Spore Coat Polysaccharide Biosynthesis Protein SpsA, Chain A"/>
    <property type="match status" value="1"/>
</dbReference>
<dbReference type="InterPro" id="IPR003329">
    <property type="entry name" value="Cytidylyl_trans"/>
</dbReference>
<accession>A0A8J3G1H1</accession>
<sequence>MLVRSVKQALNCGVFDAVAFSSDSEEYLEIARAAGAHVLVRRPVEFATDAITKLPAIRQAANLAESELGQRFDVITDLAVTSPMRSDQDILGAVSLLENLNARLILSACLAKDNPYFNLVEPIEGSQGFALSKVIDRKISARQAAPEVFALNGAVYVWAREELLKTDDSVVRGYARIFQMNHERSIDIDTELDFKIAEFLCISRLKGNING</sequence>
<dbReference type="SUPFAM" id="SSF53448">
    <property type="entry name" value="Nucleotide-diphospho-sugar transferases"/>
    <property type="match status" value="1"/>
</dbReference>
<dbReference type="EMBL" id="BMZH01000002">
    <property type="protein sequence ID" value="GHA85070.1"/>
    <property type="molecule type" value="Genomic_DNA"/>
</dbReference>
<name>A0A8J3G1H1_9PROT</name>
<dbReference type="GO" id="GO:0008781">
    <property type="term" value="F:N-acylneuraminate cytidylyltransferase activity"/>
    <property type="evidence" value="ECO:0007669"/>
    <property type="project" value="TreeGrafter"/>
</dbReference>
<dbReference type="PANTHER" id="PTHR21485:SF6">
    <property type="entry name" value="N-ACYLNEURAMINATE CYTIDYLYLTRANSFERASE-RELATED"/>
    <property type="match status" value="1"/>
</dbReference>
<evidence type="ECO:0000313" key="2">
    <source>
        <dbReference type="Proteomes" id="UP000634004"/>
    </source>
</evidence>
<protein>
    <submittedName>
        <fullName evidence="1">Posttranslational modification protein</fullName>
    </submittedName>
</protein>
<comment type="caution">
    <text evidence="1">The sequence shown here is derived from an EMBL/GenBank/DDBJ whole genome shotgun (WGS) entry which is preliminary data.</text>
</comment>
<dbReference type="CDD" id="cd02513">
    <property type="entry name" value="CMP-NeuAc_Synthase"/>
    <property type="match status" value="1"/>
</dbReference>
<reference evidence="1" key="1">
    <citation type="journal article" date="2014" name="Int. J. Syst. Evol. Microbiol.">
        <title>Complete genome sequence of Corynebacterium casei LMG S-19264T (=DSM 44701T), isolated from a smear-ripened cheese.</title>
        <authorList>
            <consortium name="US DOE Joint Genome Institute (JGI-PGF)"/>
            <person name="Walter F."/>
            <person name="Albersmeier A."/>
            <person name="Kalinowski J."/>
            <person name="Ruckert C."/>
        </authorList>
    </citation>
    <scope>NUCLEOTIDE SEQUENCE</scope>
    <source>
        <strain evidence="1">KCTC 32513</strain>
    </source>
</reference>
<dbReference type="PANTHER" id="PTHR21485">
    <property type="entry name" value="HAD SUPERFAMILY MEMBERS CMAS AND KDSC"/>
    <property type="match status" value="1"/>
</dbReference>
<keyword evidence="2" id="KW-1185">Reference proteome</keyword>
<organism evidence="1 2">
    <name type="scientific">Algimonas arctica</name>
    <dbReference type="NCBI Taxonomy" id="1479486"/>
    <lineage>
        <taxon>Bacteria</taxon>
        <taxon>Pseudomonadati</taxon>
        <taxon>Pseudomonadota</taxon>
        <taxon>Alphaproteobacteria</taxon>
        <taxon>Maricaulales</taxon>
        <taxon>Robiginitomaculaceae</taxon>
        <taxon>Algimonas</taxon>
    </lineage>
</organism>
<proteinExistence type="predicted"/>
<dbReference type="AlphaFoldDB" id="A0A8J3G1H1"/>
<reference evidence="1" key="2">
    <citation type="submission" date="2020-09" db="EMBL/GenBank/DDBJ databases">
        <authorList>
            <person name="Sun Q."/>
            <person name="Kim S."/>
        </authorList>
    </citation>
    <scope>NUCLEOTIDE SEQUENCE</scope>
    <source>
        <strain evidence="1">KCTC 32513</strain>
    </source>
</reference>